<keyword evidence="2" id="KW-1185">Reference proteome</keyword>
<reference evidence="1" key="1">
    <citation type="submission" date="2019-05" db="EMBL/GenBank/DDBJ databases">
        <title>Annotation for the trematode Paragonimus heterotremus.</title>
        <authorList>
            <person name="Choi Y.-J."/>
        </authorList>
    </citation>
    <scope>NUCLEOTIDE SEQUENCE</scope>
    <source>
        <strain evidence="1">LC</strain>
    </source>
</reference>
<accession>A0A8J4STZ1</accession>
<sequence length="116" mass="13056">MVTSPSQPGEFGFRVGTELSLALYGKFNRKHVRSRGSLPFTPALNIPEPIPEIVLPRRHSVSFQTYAGTISNEQDLLEDSELHRPHSPLRASDLVVPCSDAFEQVLKELETNHYQQ</sequence>
<dbReference type="AlphaFoldDB" id="A0A8J4STZ1"/>
<name>A0A8J4STZ1_9TREM</name>
<proteinExistence type="predicted"/>
<dbReference type="OrthoDB" id="6245089at2759"/>
<organism evidence="1 2">
    <name type="scientific">Paragonimus heterotremus</name>
    <dbReference type="NCBI Taxonomy" id="100268"/>
    <lineage>
        <taxon>Eukaryota</taxon>
        <taxon>Metazoa</taxon>
        <taxon>Spiralia</taxon>
        <taxon>Lophotrochozoa</taxon>
        <taxon>Platyhelminthes</taxon>
        <taxon>Trematoda</taxon>
        <taxon>Digenea</taxon>
        <taxon>Plagiorchiida</taxon>
        <taxon>Troglotremata</taxon>
        <taxon>Troglotrematidae</taxon>
        <taxon>Paragonimus</taxon>
    </lineage>
</organism>
<dbReference type="Proteomes" id="UP000748531">
    <property type="component" value="Unassembled WGS sequence"/>
</dbReference>
<dbReference type="EMBL" id="LUCH01005551">
    <property type="protein sequence ID" value="KAF5397976.1"/>
    <property type="molecule type" value="Genomic_DNA"/>
</dbReference>
<evidence type="ECO:0000313" key="1">
    <source>
        <dbReference type="EMBL" id="KAF5397976.1"/>
    </source>
</evidence>
<gene>
    <name evidence="1" type="ORF">PHET_09098</name>
</gene>
<protein>
    <submittedName>
        <fullName evidence="1">Uncharacterized protein</fullName>
    </submittedName>
</protein>
<comment type="caution">
    <text evidence="1">The sequence shown here is derived from an EMBL/GenBank/DDBJ whole genome shotgun (WGS) entry which is preliminary data.</text>
</comment>
<evidence type="ECO:0000313" key="2">
    <source>
        <dbReference type="Proteomes" id="UP000748531"/>
    </source>
</evidence>